<dbReference type="InterPro" id="IPR050638">
    <property type="entry name" value="AA-Vitamin_Transporters"/>
</dbReference>
<reference evidence="9" key="1">
    <citation type="submission" date="2018-08" db="EMBL/GenBank/DDBJ databases">
        <authorList>
            <person name="Kim S.-J."/>
            <person name="Jung G.-Y."/>
        </authorList>
    </citation>
    <scope>NUCLEOTIDE SEQUENCE [LARGE SCALE GENOMIC DNA]</scope>
    <source>
        <strain evidence="9">GY_H</strain>
    </source>
</reference>
<keyword evidence="4 6" id="KW-1133">Transmembrane helix</keyword>
<evidence type="ECO:0000313" key="8">
    <source>
        <dbReference type="EMBL" id="RDV05668.1"/>
    </source>
</evidence>
<keyword evidence="9" id="KW-1185">Reference proteome</keyword>
<dbReference type="SUPFAM" id="SSF103481">
    <property type="entry name" value="Multidrug resistance efflux transporter EmrE"/>
    <property type="match status" value="2"/>
</dbReference>
<evidence type="ECO:0000256" key="1">
    <source>
        <dbReference type="ARBA" id="ARBA00004141"/>
    </source>
</evidence>
<dbReference type="OrthoDB" id="2352272at2"/>
<organism evidence="8 9">
    <name type="scientific">Undibacter mobilis</name>
    <dbReference type="NCBI Taxonomy" id="2292256"/>
    <lineage>
        <taxon>Bacteria</taxon>
        <taxon>Pseudomonadati</taxon>
        <taxon>Pseudomonadota</taxon>
        <taxon>Alphaproteobacteria</taxon>
        <taxon>Hyphomicrobiales</taxon>
        <taxon>Nitrobacteraceae</taxon>
        <taxon>Undibacter</taxon>
    </lineage>
</organism>
<accession>A0A371BDP2</accession>
<evidence type="ECO:0000313" key="9">
    <source>
        <dbReference type="Proteomes" id="UP000263993"/>
    </source>
</evidence>
<dbReference type="AlphaFoldDB" id="A0A371BDP2"/>
<feature type="transmembrane region" description="Helical" evidence="6">
    <location>
        <begin position="181"/>
        <end position="202"/>
    </location>
</feature>
<gene>
    <name evidence="8" type="ORF">DXH78_03115</name>
</gene>
<feature type="transmembrane region" description="Helical" evidence="6">
    <location>
        <begin position="247"/>
        <end position="264"/>
    </location>
</feature>
<feature type="transmembrane region" description="Helical" evidence="6">
    <location>
        <begin position="67"/>
        <end position="87"/>
    </location>
</feature>
<evidence type="ECO:0000256" key="4">
    <source>
        <dbReference type="ARBA" id="ARBA00022989"/>
    </source>
</evidence>
<protein>
    <submittedName>
        <fullName evidence="8">DMT family transporter</fullName>
    </submittedName>
</protein>
<feature type="transmembrane region" description="Helical" evidence="6">
    <location>
        <begin position="214"/>
        <end position="235"/>
    </location>
</feature>
<keyword evidence="5 6" id="KW-0472">Membrane</keyword>
<proteinExistence type="inferred from homology"/>
<comment type="caution">
    <text evidence="8">The sequence shown here is derived from an EMBL/GenBank/DDBJ whole genome shotgun (WGS) entry which is preliminary data.</text>
</comment>
<feature type="domain" description="EamA" evidence="7">
    <location>
        <begin position="10"/>
        <end position="137"/>
    </location>
</feature>
<feature type="transmembrane region" description="Helical" evidence="6">
    <location>
        <begin position="93"/>
        <end position="115"/>
    </location>
</feature>
<dbReference type="Proteomes" id="UP000263993">
    <property type="component" value="Unassembled WGS sequence"/>
</dbReference>
<evidence type="ECO:0000256" key="3">
    <source>
        <dbReference type="ARBA" id="ARBA00022692"/>
    </source>
</evidence>
<feature type="transmembrane region" description="Helical" evidence="6">
    <location>
        <begin position="270"/>
        <end position="288"/>
    </location>
</feature>
<feature type="domain" description="EamA" evidence="7">
    <location>
        <begin position="152"/>
        <end position="288"/>
    </location>
</feature>
<dbReference type="InterPro" id="IPR000620">
    <property type="entry name" value="EamA_dom"/>
</dbReference>
<dbReference type="Pfam" id="PF00892">
    <property type="entry name" value="EamA"/>
    <property type="match status" value="2"/>
</dbReference>
<feature type="transmembrane region" description="Helical" evidence="6">
    <location>
        <begin position="122"/>
        <end position="138"/>
    </location>
</feature>
<feature type="transmembrane region" description="Helical" evidence="6">
    <location>
        <begin position="150"/>
        <end position="174"/>
    </location>
</feature>
<dbReference type="EMBL" id="QRGO01000001">
    <property type="protein sequence ID" value="RDV05668.1"/>
    <property type="molecule type" value="Genomic_DNA"/>
</dbReference>
<dbReference type="GO" id="GO:0016020">
    <property type="term" value="C:membrane"/>
    <property type="evidence" value="ECO:0007669"/>
    <property type="project" value="UniProtKB-SubCell"/>
</dbReference>
<evidence type="ECO:0000256" key="2">
    <source>
        <dbReference type="ARBA" id="ARBA00007362"/>
    </source>
</evidence>
<feature type="transmembrane region" description="Helical" evidence="6">
    <location>
        <begin position="7"/>
        <end position="25"/>
    </location>
</feature>
<sequence>MTPLDYGLYAASVLIWGFSWIAMHYQVGKVAPEVSVIWRFAIAAPLMFMLAMARGERLRFPLADHRYFVALGAAIFSTNFILFYYAAQHVASGLLSIVFSLASVGNVILGALVFGTRVERRIVVGGVLGVAGVAAMFYPELGGLSFNGTAMLGLLLALGGTLSFCSANMVSVAAQRRRLPVFASAAWGMTYGVSFVTVLALARGETFTIDWSVTYLGGLAYLSILGSFVAFGVYFTLLGRIGAARTGYTTVMYPVVALMVSTFAEDYRWSLLGACGLAAVLLGNVLILRTPKG</sequence>
<dbReference type="PANTHER" id="PTHR32322">
    <property type="entry name" value="INNER MEMBRANE TRANSPORTER"/>
    <property type="match status" value="1"/>
</dbReference>
<dbReference type="InterPro" id="IPR037185">
    <property type="entry name" value="EmrE-like"/>
</dbReference>
<evidence type="ECO:0000256" key="5">
    <source>
        <dbReference type="ARBA" id="ARBA00023136"/>
    </source>
</evidence>
<dbReference type="PANTHER" id="PTHR32322:SF2">
    <property type="entry name" value="EAMA DOMAIN-CONTAINING PROTEIN"/>
    <property type="match status" value="1"/>
</dbReference>
<evidence type="ECO:0000259" key="7">
    <source>
        <dbReference type="Pfam" id="PF00892"/>
    </source>
</evidence>
<comment type="subcellular location">
    <subcellularLocation>
        <location evidence="1">Membrane</location>
        <topology evidence="1">Multi-pass membrane protein</topology>
    </subcellularLocation>
</comment>
<feature type="transmembrane region" description="Helical" evidence="6">
    <location>
        <begin position="37"/>
        <end position="55"/>
    </location>
</feature>
<evidence type="ECO:0000256" key="6">
    <source>
        <dbReference type="SAM" id="Phobius"/>
    </source>
</evidence>
<keyword evidence="3 6" id="KW-0812">Transmembrane</keyword>
<name>A0A371BDP2_9BRAD</name>
<comment type="similarity">
    <text evidence="2">Belongs to the EamA transporter family.</text>
</comment>